<evidence type="ECO:0000313" key="1">
    <source>
        <dbReference type="EMBL" id="RAJ83610.1"/>
    </source>
</evidence>
<dbReference type="AlphaFoldDB" id="A0A327W5I1"/>
<comment type="caution">
    <text evidence="1">The sequence shown here is derived from an EMBL/GenBank/DDBJ whole genome shotgun (WGS) entry which is preliminary data.</text>
</comment>
<sequence>MDTKLIEDKWRLLAAEGSENPSFRIDGACIPDLFIGLQGSVQRCLILNLPAKFSINLKSQKKTNLSLELFNDTRWLVLKLHNITYADLFNDLIISIYQEVHQMNSPSLYVPAFAEKVEKWNQFFKDITPNRLSEEAITGLIGEMVVLRELLLASPNYQVNQILQGWRGPYNYRHDFVFDNQIIEVKTKELLNPDVVISSEWQMETETSAPLHLSVVNVRKDTMGTTLSALITEIKNIIHSKHGEISIYYEALTQAYITNDSINWYDDQKYQIISMDIYNCSSPDFPKLIKSNIPVLISDVKYRLNVVGLSNYIIDKKIFNEWS</sequence>
<organism evidence="1 2">
    <name type="scientific">Chitinophaga dinghuensis</name>
    <dbReference type="NCBI Taxonomy" id="1539050"/>
    <lineage>
        <taxon>Bacteria</taxon>
        <taxon>Pseudomonadati</taxon>
        <taxon>Bacteroidota</taxon>
        <taxon>Chitinophagia</taxon>
        <taxon>Chitinophagales</taxon>
        <taxon>Chitinophagaceae</taxon>
        <taxon>Chitinophaga</taxon>
    </lineage>
</organism>
<evidence type="ECO:0000313" key="2">
    <source>
        <dbReference type="Proteomes" id="UP000249819"/>
    </source>
</evidence>
<dbReference type="Pfam" id="PF14390">
    <property type="entry name" value="DUF4420"/>
    <property type="match status" value="1"/>
</dbReference>
<gene>
    <name evidence="1" type="ORF">CLV59_103579</name>
</gene>
<dbReference type="InterPro" id="IPR025534">
    <property type="entry name" value="DUF4420"/>
</dbReference>
<protein>
    <submittedName>
        <fullName evidence="1">Putative PD-(D/E)XK family protein DUF4420</fullName>
    </submittedName>
</protein>
<accession>A0A327W5I1</accession>
<name>A0A327W5I1_9BACT</name>
<reference evidence="1 2" key="1">
    <citation type="submission" date="2018-06" db="EMBL/GenBank/DDBJ databases">
        <title>Genomic Encyclopedia of Archaeal and Bacterial Type Strains, Phase II (KMG-II): from individual species to whole genera.</title>
        <authorList>
            <person name="Goeker M."/>
        </authorList>
    </citation>
    <scope>NUCLEOTIDE SEQUENCE [LARGE SCALE GENOMIC DNA]</scope>
    <source>
        <strain evidence="1 2">DSM 29821</strain>
    </source>
</reference>
<dbReference type="OrthoDB" id="2808696at2"/>
<dbReference type="EMBL" id="QLMA01000003">
    <property type="protein sequence ID" value="RAJ83610.1"/>
    <property type="molecule type" value="Genomic_DNA"/>
</dbReference>
<keyword evidence="2" id="KW-1185">Reference proteome</keyword>
<dbReference type="Proteomes" id="UP000249819">
    <property type="component" value="Unassembled WGS sequence"/>
</dbReference>
<dbReference type="RefSeq" id="WP_111592246.1">
    <property type="nucleotide sequence ID" value="NZ_QLMA01000003.1"/>
</dbReference>
<proteinExistence type="predicted"/>